<protein>
    <submittedName>
        <fullName evidence="1">Uncharacterized protein</fullName>
    </submittedName>
</protein>
<dbReference type="EMBL" id="AIMB01000008">
    <property type="protein sequence ID" value="EJF89215.1"/>
    <property type="molecule type" value="Genomic_DNA"/>
</dbReference>
<organism evidence="1 2">
    <name type="scientific">Bartonella tamiae Th239</name>
    <dbReference type="NCBI Taxonomy" id="1094558"/>
    <lineage>
        <taxon>Bacteria</taxon>
        <taxon>Pseudomonadati</taxon>
        <taxon>Pseudomonadota</taxon>
        <taxon>Alphaproteobacteria</taxon>
        <taxon>Hyphomicrobiales</taxon>
        <taxon>Bartonellaceae</taxon>
        <taxon>Bartonella</taxon>
    </lineage>
</organism>
<dbReference type="PATRIC" id="fig|1094558.3.peg.1896"/>
<dbReference type="HOGENOM" id="CLU_3165060_0_0_5"/>
<accession>J1JX79</accession>
<gene>
    <name evidence="1" type="ORF">ME5_01766</name>
</gene>
<reference evidence="1 2" key="1">
    <citation type="submission" date="2012-03" db="EMBL/GenBank/DDBJ databases">
        <title>The Genome Sequence of Bartonella tamiae Th239.</title>
        <authorList>
            <consortium name="The Broad Institute Genome Sequencing Platform"/>
            <consortium name="The Broad Institute Genome Sequencing Center for Infectious Disease"/>
            <person name="Feldgarden M."/>
            <person name="Kirby J."/>
            <person name="Kosoy M."/>
            <person name="Birtles R."/>
            <person name="Probert W.S."/>
            <person name="Chiaraviglio L."/>
            <person name="Young S.K."/>
            <person name="Zeng Q."/>
            <person name="Gargeya S."/>
            <person name="Fitzgerald M."/>
            <person name="Haas B."/>
            <person name="Abouelleil A."/>
            <person name="Alvarado L."/>
            <person name="Arachchi H.M."/>
            <person name="Berlin A."/>
            <person name="Chapman S.B."/>
            <person name="Gearin G."/>
            <person name="Goldberg J."/>
            <person name="Griggs A."/>
            <person name="Gujja S."/>
            <person name="Hansen M."/>
            <person name="Heiman D."/>
            <person name="Howarth C."/>
            <person name="Larimer J."/>
            <person name="Lui A."/>
            <person name="MacDonald P.J.P."/>
            <person name="McCowen C."/>
            <person name="Montmayeur A."/>
            <person name="Murphy C."/>
            <person name="Neiman D."/>
            <person name="Pearson M."/>
            <person name="Priest M."/>
            <person name="Roberts A."/>
            <person name="Saif S."/>
            <person name="Shea T."/>
            <person name="Sisk P."/>
            <person name="Stolte C."/>
            <person name="Sykes S."/>
            <person name="Wortman J."/>
            <person name="Nusbaum C."/>
            <person name="Birren B."/>
        </authorList>
    </citation>
    <scope>NUCLEOTIDE SEQUENCE [LARGE SCALE GENOMIC DNA]</scope>
    <source>
        <strain evidence="1 2">Th239</strain>
    </source>
</reference>
<comment type="caution">
    <text evidence="1">The sequence shown here is derived from an EMBL/GenBank/DDBJ whole genome shotgun (WGS) entry which is preliminary data.</text>
</comment>
<name>J1JX79_9HYPH</name>
<sequence>MTIYSNIASGAQIINRETDILTIKNYNATGANVSYESSGVMHISNNT</sequence>
<dbReference type="Proteomes" id="UP000008952">
    <property type="component" value="Unassembled WGS sequence"/>
</dbReference>
<evidence type="ECO:0000313" key="1">
    <source>
        <dbReference type="EMBL" id="EJF89215.1"/>
    </source>
</evidence>
<dbReference type="RefSeq" id="WP_008040381.1">
    <property type="nucleotide sequence ID" value="NZ_JH725147.1"/>
</dbReference>
<keyword evidence="2" id="KW-1185">Reference proteome</keyword>
<evidence type="ECO:0000313" key="2">
    <source>
        <dbReference type="Proteomes" id="UP000008952"/>
    </source>
</evidence>
<dbReference type="AlphaFoldDB" id="J1JX79"/>
<proteinExistence type="predicted"/>